<dbReference type="InterPro" id="IPR003477">
    <property type="entry name" value="PemK-like"/>
</dbReference>
<accession>A0A7W8HN83</accession>
<dbReference type="GO" id="GO:0004521">
    <property type="term" value="F:RNA endonuclease activity"/>
    <property type="evidence" value="ECO:0007669"/>
    <property type="project" value="TreeGrafter"/>
</dbReference>
<evidence type="ECO:0000313" key="1">
    <source>
        <dbReference type="EMBL" id="MBB5275162.1"/>
    </source>
</evidence>
<dbReference type="Pfam" id="PF02452">
    <property type="entry name" value="PemK_toxin"/>
    <property type="match status" value="1"/>
</dbReference>
<proteinExistence type="predicted"/>
<evidence type="ECO:0000313" key="2">
    <source>
        <dbReference type="Proteomes" id="UP000550895"/>
    </source>
</evidence>
<comment type="caution">
    <text evidence="1">The sequence shown here is derived from an EMBL/GenBank/DDBJ whole genome shotgun (WGS) entry which is preliminary data.</text>
</comment>
<dbReference type="GO" id="GO:0016075">
    <property type="term" value="P:rRNA catabolic process"/>
    <property type="evidence" value="ECO:0007669"/>
    <property type="project" value="TreeGrafter"/>
</dbReference>
<protein>
    <submittedName>
        <fullName evidence="1">mRNA interferase MazF</fullName>
        <ecNumber evidence="1">3.1.-.-</ecNumber>
    </submittedName>
</protein>
<dbReference type="Gene3D" id="2.30.30.110">
    <property type="match status" value="1"/>
</dbReference>
<dbReference type="RefSeq" id="WP_210309854.1">
    <property type="nucleotide sequence ID" value="NZ_JACHGA010000002.1"/>
</dbReference>
<dbReference type="PANTHER" id="PTHR33988">
    <property type="entry name" value="ENDORIBONUCLEASE MAZF-RELATED"/>
    <property type="match status" value="1"/>
</dbReference>
<organism evidence="1 2">
    <name type="scientific">Rhizobium rosettiformans</name>
    <dbReference type="NCBI Taxonomy" id="1368430"/>
    <lineage>
        <taxon>Bacteria</taxon>
        <taxon>Pseudomonadati</taxon>
        <taxon>Pseudomonadota</taxon>
        <taxon>Alphaproteobacteria</taxon>
        <taxon>Hyphomicrobiales</taxon>
        <taxon>Rhizobiaceae</taxon>
        <taxon>Rhizobium/Agrobacterium group</taxon>
        <taxon>Rhizobium</taxon>
    </lineage>
</organism>
<sequence length="112" mass="11768">MAGIVKRGDLVTVSAQGDYGKPRPAIVIQSDFLNAADSVLVVLLTSTIAEAPLYRLTIEPTAENGLNVVSQVMVDKVMAYPRAKCGPVIGHLSAADMLALNNMLSVMIGLAD</sequence>
<keyword evidence="2" id="KW-1185">Reference proteome</keyword>
<keyword evidence="1" id="KW-0378">Hydrolase</keyword>
<dbReference type="PANTHER" id="PTHR33988:SF1">
    <property type="entry name" value="ENDORIBONUCLEASE MAZF7-RELATED"/>
    <property type="match status" value="1"/>
</dbReference>
<gene>
    <name evidence="1" type="ORF">HNR26_001206</name>
</gene>
<dbReference type="AlphaFoldDB" id="A0A7W8HN83"/>
<dbReference type="EMBL" id="JACHGA010000002">
    <property type="protein sequence ID" value="MBB5275162.1"/>
    <property type="molecule type" value="Genomic_DNA"/>
</dbReference>
<dbReference type="EC" id="3.1.-.-" evidence="1"/>
<dbReference type="SUPFAM" id="SSF50118">
    <property type="entry name" value="Cell growth inhibitor/plasmid maintenance toxic component"/>
    <property type="match status" value="1"/>
</dbReference>
<dbReference type="GO" id="GO:0016787">
    <property type="term" value="F:hydrolase activity"/>
    <property type="evidence" value="ECO:0007669"/>
    <property type="project" value="UniProtKB-KW"/>
</dbReference>
<reference evidence="1 2" key="1">
    <citation type="submission" date="2020-08" db="EMBL/GenBank/DDBJ databases">
        <title>Genomic Encyclopedia of Type Strains, Phase IV (KMG-IV): sequencing the most valuable type-strain genomes for metagenomic binning, comparative biology and taxonomic classification.</title>
        <authorList>
            <person name="Goeker M."/>
        </authorList>
    </citation>
    <scope>NUCLEOTIDE SEQUENCE [LARGE SCALE GENOMIC DNA]</scope>
    <source>
        <strain evidence="1 2">DSM 26376</strain>
    </source>
</reference>
<dbReference type="Proteomes" id="UP000550895">
    <property type="component" value="Unassembled WGS sequence"/>
</dbReference>
<dbReference type="GO" id="GO:0006402">
    <property type="term" value="P:mRNA catabolic process"/>
    <property type="evidence" value="ECO:0007669"/>
    <property type="project" value="TreeGrafter"/>
</dbReference>
<dbReference type="GO" id="GO:0003677">
    <property type="term" value="F:DNA binding"/>
    <property type="evidence" value="ECO:0007669"/>
    <property type="project" value="InterPro"/>
</dbReference>
<name>A0A7W8HN83_9HYPH</name>
<dbReference type="InterPro" id="IPR011067">
    <property type="entry name" value="Plasmid_toxin/cell-grow_inhib"/>
</dbReference>